<evidence type="ECO:0000256" key="1">
    <source>
        <dbReference type="SAM" id="SignalP"/>
    </source>
</evidence>
<comment type="caution">
    <text evidence="2">The sequence shown here is derived from an EMBL/GenBank/DDBJ whole genome shotgun (WGS) entry which is preliminary data.</text>
</comment>
<dbReference type="Proteomes" id="UP001240678">
    <property type="component" value="Unassembled WGS sequence"/>
</dbReference>
<sequence length="131" mass="14763">MAWPTTPFFFLACYGPTVHSLVAAWSRASFCVLRIASHRIASPAGLTPWPHPGFTDDGQVCLEGWRGGKGGARGVEERTRTLLPAWLPCPALHCTEWKQRERGKLTLPWMLGESRGKTDEKGEWEWEWEVA</sequence>
<keyword evidence="3" id="KW-1185">Reference proteome</keyword>
<organism evidence="2 3">
    <name type="scientific">Colletotrichum costaricense</name>
    <dbReference type="NCBI Taxonomy" id="1209916"/>
    <lineage>
        <taxon>Eukaryota</taxon>
        <taxon>Fungi</taxon>
        <taxon>Dikarya</taxon>
        <taxon>Ascomycota</taxon>
        <taxon>Pezizomycotina</taxon>
        <taxon>Sordariomycetes</taxon>
        <taxon>Hypocreomycetidae</taxon>
        <taxon>Glomerellales</taxon>
        <taxon>Glomerellaceae</taxon>
        <taxon>Colletotrichum</taxon>
        <taxon>Colletotrichum acutatum species complex</taxon>
    </lineage>
</organism>
<keyword evidence="1" id="KW-0732">Signal</keyword>
<accession>A0AAI9YGL3</accession>
<dbReference type="RefSeq" id="XP_060305303.1">
    <property type="nucleotide sequence ID" value="XM_060464248.1"/>
</dbReference>
<dbReference type="GeneID" id="85347795"/>
<feature type="chain" id="PRO_5042577583" evidence="1">
    <location>
        <begin position="21"/>
        <end position="131"/>
    </location>
</feature>
<evidence type="ECO:0000313" key="2">
    <source>
        <dbReference type="EMBL" id="KAK1508110.1"/>
    </source>
</evidence>
<evidence type="ECO:0000313" key="3">
    <source>
        <dbReference type="Proteomes" id="UP001240678"/>
    </source>
</evidence>
<dbReference type="AlphaFoldDB" id="A0AAI9YGL3"/>
<dbReference type="EMBL" id="MOOE01000027">
    <property type="protein sequence ID" value="KAK1508110.1"/>
    <property type="molecule type" value="Genomic_DNA"/>
</dbReference>
<name>A0AAI9YGL3_9PEZI</name>
<protein>
    <submittedName>
        <fullName evidence="2">Uncharacterized protein</fullName>
    </submittedName>
</protein>
<gene>
    <name evidence="2" type="ORF">CCOS01_16111</name>
</gene>
<feature type="signal peptide" evidence="1">
    <location>
        <begin position="1"/>
        <end position="20"/>
    </location>
</feature>
<proteinExistence type="predicted"/>
<reference evidence="2 3" key="1">
    <citation type="submission" date="2016-10" db="EMBL/GenBank/DDBJ databases">
        <title>The genome sequence of Colletotrichum fioriniae PJ7.</title>
        <authorList>
            <person name="Baroncelli R."/>
        </authorList>
    </citation>
    <scope>NUCLEOTIDE SEQUENCE [LARGE SCALE GENOMIC DNA]</scope>
    <source>
        <strain evidence="2 3">IMI 309622</strain>
    </source>
</reference>